<dbReference type="HAMAP" id="MF_00464">
    <property type="entry name" value="AdoMetDC_1"/>
    <property type="match status" value="1"/>
</dbReference>
<evidence type="ECO:0000256" key="20">
    <source>
        <dbReference type="RuleBase" id="RU003836"/>
    </source>
</evidence>
<dbReference type="PANTHER" id="PTHR11558:SF11">
    <property type="entry name" value="SPERMIDINE SYNTHASE"/>
    <property type="match status" value="1"/>
</dbReference>
<comment type="subunit">
    <text evidence="3 18">Heterotetramer of two alpha and two beta chains arranged as a dimer of alpha/beta heterodimers.</text>
</comment>
<evidence type="ECO:0000256" key="16">
    <source>
        <dbReference type="ARBA" id="ARBA00061583"/>
    </source>
</evidence>
<comment type="similarity">
    <text evidence="16 18">Belongs to the prokaryotic AdoMetDC family. Type 1 subfamily.</text>
</comment>
<feature type="active site" description="Schiff-base intermediate with substrate; via pyruvic acid" evidence="18">
    <location>
        <position position="63"/>
    </location>
</feature>
<evidence type="ECO:0000256" key="10">
    <source>
        <dbReference type="ARBA" id="ARBA00023145"/>
    </source>
</evidence>
<evidence type="ECO:0000256" key="9">
    <source>
        <dbReference type="ARBA" id="ARBA00023115"/>
    </source>
</evidence>
<keyword evidence="9 18" id="KW-0620">Polyamine biosynthesis</keyword>
<evidence type="ECO:0000256" key="1">
    <source>
        <dbReference type="ARBA" id="ARBA00004911"/>
    </source>
</evidence>
<keyword evidence="13 18" id="KW-0670">Pyruvate</keyword>
<comment type="similarity">
    <text evidence="2 17 20">Belongs to the spermidine/spermine synthase family.</text>
</comment>
<dbReference type="InterPro" id="IPR016067">
    <property type="entry name" value="S-AdoMet_deCO2ase_core"/>
</dbReference>
<comment type="function">
    <text evidence="17">Catalyzes the irreversible transfer of a propylamine group from the amino donor S-adenosylmethioninamine (decarboxy-AdoMet) to putrescine (1,4-diaminobutane) to yield spermidine.</text>
</comment>
<dbReference type="Gene3D" id="3.30.160.750">
    <property type="match status" value="1"/>
</dbReference>
<dbReference type="SUPFAM" id="SSF56276">
    <property type="entry name" value="S-adenosylmethionine decarboxylase"/>
    <property type="match status" value="1"/>
</dbReference>
<dbReference type="SUPFAM" id="SSF53335">
    <property type="entry name" value="S-adenosyl-L-methionine-dependent methyltransferases"/>
    <property type="match status" value="1"/>
</dbReference>
<feature type="domain" description="PABS" evidence="22">
    <location>
        <begin position="144"/>
        <end position="380"/>
    </location>
</feature>
<evidence type="ECO:0000256" key="6">
    <source>
        <dbReference type="ARBA" id="ARBA00022793"/>
    </source>
</evidence>
<keyword evidence="6 18" id="KW-0210">Decarboxylase</keyword>
<dbReference type="InterPro" id="IPR037163">
    <property type="entry name" value="Spermidine_synt_N_sf"/>
</dbReference>
<dbReference type="InterPro" id="IPR042284">
    <property type="entry name" value="AdoMetDC_N"/>
</dbReference>
<feature type="active site" description="Proton acceptor; for processing activity" evidence="18">
    <location>
        <position position="68"/>
    </location>
</feature>
<dbReference type="EMBL" id="WWNE01000014">
    <property type="protein sequence ID" value="NBG67229.1"/>
    <property type="molecule type" value="Genomic_DNA"/>
</dbReference>
<keyword evidence="24" id="KW-1185">Reference proteome</keyword>
<feature type="binding site" evidence="17">
    <location>
        <position position="248"/>
    </location>
    <ligand>
        <name>S-methyl-5'-thioadenosine</name>
        <dbReference type="ChEBI" id="CHEBI:17509"/>
    </ligand>
</feature>
<protein>
    <recommendedName>
        <fullName evidence="18">S-adenosylmethionine decarboxylase proenzyme</fullName>
        <shortName evidence="18">AdoMetDC</shortName>
        <shortName evidence="18">SAMDC</shortName>
        <ecNumber evidence="18">4.1.1.50</ecNumber>
    </recommendedName>
    <component>
        <recommendedName>
            <fullName evidence="18">S-adenosylmethionine decarboxylase beta chain</fullName>
        </recommendedName>
    </component>
    <component>
        <recommendedName>
            <fullName evidence="18">S-adenosylmethionine decarboxylase alpha chain</fullName>
        </recommendedName>
    </component>
</protein>
<evidence type="ECO:0000259" key="22">
    <source>
        <dbReference type="PROSITE" id="PS51006"/>
    </source>
</evidence>
<dbReference type="Pfam" id="PF01564">
    <property type="entry name" value="Spermine_synth"/>
    <property type="match status" value="1"/>
</dbReference>
<evidence type="ECO:0000256" key="7">
    <source>
        <dbReference type="ARBA" id="ARBA00022813"/>
    </source>
</evidence>
<comment type="caution">
    <text evidence="23">The sequence shown here is derived from an EMBL/GenBank/DDBJ whole genome shotgun (WGS) entry which is preliminary data.</text>
</comment>
<dbReference type="NCBIfam" id="NF002010">
    <property type="entry name" value="PRK00811.1"/>
    <property type="match status" value="1"/>
</dbReference>
<dbReference type="GO" id="GO:0004766">
    <property type="term" value="F:spermidine synthase activity"/>
    <property type="evidence" value="ECO:0007669"/>
    <property type="project" value="UniProtKB-UniRule"/>
</dbReference>
<keyword evidence="10 18" id="KW-0865">Zymogen</keyword>
<comment type="PTM">
    <text evidence="18">Is synthesized initially as an inactive proenzyme. Formation of the active enzyme involves a self-maturation process in which the active site pyruvoyl group is generated from an internal serine residue via an autocatalytic post-translational modification. Two non-identical subunits are generated from the proenzyme in this reaction, and the pyruvate is formed at the N-terminus of the alpha chain, which is derived from the carboxyl end of the proenzyme. The post-translation cleavage follows an unusual pathway, termed non-hydrolytic serinolysis, in which the side chain hydroxyl group of the serine supplies its oxygen atom to form the C-terminus of the beta chain, while the remainder of the serine residue undergoes an oxidative deamination to produce ammonia and the pyruvoyl group blocking the N-terminus of the alpha chain.</text>
</comment>
<sequence>MSALGRHILVEFFGCNPEIMNQVSTIENGMVTAAETAGATVINSTFHHFSPYGVSGVVVIQESHLAIHTWPEYQYAAVDLFTCGDEVNPWKSFDYLKKAFEATSYSALEMRRGSVDQLERIDFDLSTMRSEAKERQNPGKYTRNVWFTDKDDNQALSIRYTGEVLFDKQSDFQKVKVLDTYAYGKMLTIDNMIMCTEKDETHYHEMIAHPAMLTHGNAKNILVIGGGDGGTIRELLKHSSVEKVTMVEIDEAVVEASKLHLPQLSSAFGHEKLDLIIGDGIKFVEDAAAGSYDIIIVDGSDPVGPAEGLFTNKFYQDCNKALNDNGILVAQGESPMFNEQVFVELNHALKGVFGKEAVHCFTFSIPTYPTGIWSFQMATKGGAHPTKNFDADKSAAFAESNNLNYYNEGIHTAAFALPTFIKKKLNA</sequence>
<evidence type="ECO:0000256" key="8">
    <source>
        <dbReference type="ARBA" id="ARBA00023066"/>
    </source>
</evidence>
<dbReference type="HAMAP" id="MF_00198">
    <property type="entry name" value="Spermidine_synth"/>
    <property type="match status" value="1"/>
</dbReference>
<dbReference type="InterPro" id="IPR003826">
    <property type="entry name" value="AdoMetDC_fam_prok"/>
</dbReference>
<dbReference type="AlphaFoldDB" id="A0A6N9NMZ2"/>
<dbReference type="Pfam" id="PF17284">
    <property type="entry name" value="Spermine_synt_N"/>
    <property type="match status" value="1"/>
</dbReference>
<dbReference type="RefSeq" id="WP_160634186.1">
    <property type="nucleotide sequence ID" value="NZ_WWNE01000014.1"/>
</dbReference>
<comment type="function">
    <text evidence="15 18">Catalyzes the decarboxylation of S-adenosylmethionine to S-adenosylmethioninamine (dcAdoMet), the propylamine donor required for the synthesis of the polyamines spermine and spermidine from the diamine putrescine.</text>
</comment>
<feature type="chain" id="PRO_5027187224" description="S-adenosylmethionine decarboxylase alpha chain" evidence="18">
    <location>
        <begin position="63"/>
        <end position="427"/>
    </location>
</feature>
<evidence type="ECO:0000313" key="24">
    <source>
        <dbReference type="Proteomes" id="UP000470771"/>
    </source>
</evidence>
<reference evidence="23 24" key="1">
    <citation type="submission" date="2019-12" db="EMBL/GenBank/DDBJ databases">
        <authorList>
            <person name="Zhao J."/>
        </authorList>
    </citation>
    <scope>NUCLEOTIDE SEQUENCE [LARGE SCALE GENOMIC DNA]</scope>
    <source>
        <strain evidence="23 24">S-15</strain>
    </source>
</reference>
<evidence type="ECO:0000256" key="12">
    <source>
        <dbReference type="ARBA" id="ARBA00023270"/>
    </source>
</evidence>
<keyword evidence="7 18" id="KW-0068">Autocatalytic cleavage</keyword>
<dbReference type="PANTHER" id="PTHR11558">
    <property type="entry name" value="SPERMIDINE/SPERMINE SYNTHASE"/>
    <property type="match status" value="1"/>
</dbReference>
<feature type="modified residue" description="Pyruvic acid (Ser); by autocatalysis" evidence="18">
    <location>
        <position position="63"/>
    </location>
</feature>
<evidence type="ECO:0000256" key="3">
    <source>
        <dbReference type="ARBA" id="ARBA00011601"/>
    </source>
</evidence>
<feature type="active site" description="Proton acceptor" evidence="17 19">
    <location>
        <position position="298"/>
    </location>
</feature>
<proteinExistence type="inferred from homology"/>
<feature type="chain" id="PRO_5027187223" description="S-adenosylmethionine decarboxylase beta chain" evidence="18">
    <location>
        <begin position="1"/>
        <end position="62"/>
    </location>
</feature>
<evidence type="ECO:0000313" key="23">
    <source>
        <dbReference type="EMBL" id="NBG67229.1"/>
    </source>
</evidence>
<dbReference type="InterPro" id="IPR042286">
    <property type="entry name" value="AdoMetDC_C"/>
</dbReference>
<feature type="binding site" evidence="17">
    <location>
        <position position="228"/>
    </location>
    <ligand>
        <name>spermidine</name>
        <dbReference type="ChEBI" id="CHEBI:57834"/>
    </ligand>
</feature>
<name>A0A6N9NMZ2_9FLAO</name>
<comment type="subunit">
    <text evidence="17">Homodimer or homotetramer.</text>
</comment>
<dbReference type="InterPro" id="IPR017716">
    <property type="entry name" value="S-AdoMet_deCOase_pro-enz"/>
</dbReference>
<dbReference type="InterPro" id="IPR001045">
    <property type="entry name" value="Spermi_synthase"/>
</dbReference>
<dbReference type="InterPro" id="IPR029063">
    <property type="entry name" value="SAM-dependent_MTases_sf"/>
</dbReference>
<organism evidence="23 24">
    <name type="scientific">Acidiluteibacter ferrifornacis</name>
    <dbReference type="NCBI Taxonomy" id="2692424"/>
    <lineage>
        <taxon>Bacteria</taxon>
        <taxon>Pseudomonadati</taxon>
        <taxon>Bacteroidota</taxon>
        <taxon>Flavobacteriia</taxon>
        <taxon>Flavobacteriales</taxon>
        <taxon>Cryomorphaceae</taxon>
        <taxon>Acidiluteibacter</taxon>
    </lineage>
</organism>
<evidence type="ECO:0000256" key="21">
    <source>
        <dbReference type="RuleBase" id="RU003837"/>
    </source>
</evidence>
<evidence type="ECO:0000256" key="18">
    <source>
        <dbReference type="HAMAP-Rule" id="MF_00464"/>
    </source>
</evidence>
<dbReference type="NCBIfam" id="TIGR00417">
    <property type="entry name" value="speE"/>
    <property type="match status" value="1"/>
</dbReference>
<feature type="active site" description="Proton donor; for catalytic activity" evidence="18">
    <location>
        <position position="83"/>
    </location>
</feature>
<dbReference type="Gene3D" id="3.40.50.150">
    <property type="entry name" value="Vaccinia Virus protein VP39"/>
    <property type="match status" value="1"/>
</dbReference>
<comment type="catalytic activity">
    <reaction evidence="14 18">
        <text>S-adenosyl-L-methionine + H(+) = S-adenosyl 3-(methylsulfanyl)propylamine + CO2</text>
        <dbReference type="Rhea" id="RHEA:15981"/>
        <dbReference type="ChEBI" id="CHEBI:15378"/>
        <dbReference type="ChEBI" id="CHEBI:16526"/>
        <dbReference type="ChEBI" id="CHEBI:57443"/>
        <dbReference type="ChEBI" id="CHEBI:59789"/>
        <dbReference type="EC" id="4.1.1.50"/>
    </reaction>
</comment>
<evidence type="ECO:0000256" key="19">
    <source>
        <dbReference type="PROSITE-ProRule" id="PRU00354"/>
    </source>
</evidence>
<dbReference type="PROSITE" id="PS01330">
    <property type="entry name" value="PABS_1"/>
    <property type="match status" value="1"/>
</dbReference>
<evidence type="ECO:0000256" key="17">
    <source>
        <dbReference type="HAMAP-Rule" id="MF_00198"/>
    </source>
</evidence>
<dbReference type="UniPathway" id="UPA00248">
    <property type="reaction ID" value="UER00314"/>
</dbReference>
<dbReference type="GO" id="GO:0008295">
    <property type="term" value="P:spermidine biosynthetic process"/>
    <property type="evidence" value="ECO:0007669"/>
    <property type="project" value="UniProtKB-UniRule"/>
</dbReference>
<dbReference type="Proteomes" id="UP000470771">
    <property type="component" value="Unassembled WGS sequence"/>
</dbReference>
<comment type="catalytic activity">
    <reaction evidence="17 21">
        <text>S-adenosyl 3-(methylsulfanyl)propylamine + putrescine = S-methyl-5'-thioadenosine + spermidine + H(+)</text>
        <dbReference type="Rhea" id="RHEA:12721"/>
        <dbReference type="ChEBI" id="CHEBI:15378"/>
        <dbReference type="ChEBI" id="CHEBI:17509"/>
        <dbReference type="ChEBI" id="CHEBI:57443"/>
        <dbReference type="ChEBI" id="CHEBI:57834"/>
        <dbReference type="ChEBI" id="CHEBI:326268"/>
        <dbReference type="EC" id="2.5.1.16"/>
    </reaction>
</comment>
<gene>
    <name evidence="17 23" type="primary">speE</name>
    <name evidence="18" type="synonym">speH</name>
    <name evidence="23" type="ORF">GQN54_13950</name>
</gene>
<evidence type="ECO:0000256" key="13">
    <source>
        <dbReference type="ARBA" id="ARBA00023317"/>
    </source>
</evidence>
<comment type="caution">
    <text evidence="17">Lacks conserved residue(s) required for the propagation of feature annotation.</text>
</comment>
<dbReference type="Pfam" id="PF02675">
    <property type="entry name" value="AdoMet_dc"/>
    <property type="match status" value="1"/>
</dbReference>
<feature type="binding site" evidence="17">
    <location>
        <position position="173"/>
    </location>
    <ligand>
        <name>S-methyl-5'-thioadenosine</name>
        <dbReference type="ChEBI" id="CHEBI:17509"/>
    </ligand>
</feature>
<dbReference type="FunFam" id="3.30.360.110:FF:000001">
    <property type="entry name" value="S-adenosylmethionine decarboxylase proenzyme"/>
    <property type="match status" value="1"/>
</dbReference>
<comment type="pathway">
    <text evidence="1 18">Amine and polyamine biosynthesis; S-adenosylmethioninamine biosynthesis; S-adenosylmethioninamine from S-adenosyl-L-methionine: step 1/1.</text>
</comment>
<feature type="binding site" evidence="17">
    <location>
        <begin position="279"/>
        <end position="280"/>
    </location>
    <ligand>
        <name>S-methyl-5'-thioadenosine</name>
        <dbReference type="ChEBI" id="CHEBI:17509"/>
    </ligand>
</feature>
<dbReference type="NCBIfam" id="TIGR03330">
    <property type="entry name" value="SAM_DCase_Bsu"/>
    <property type="match status" value="1"/>
</dbReference>
<keyword evidence="11 18" id="KW-0456">Lyase</keyword>
<dbReference type="GO" id="GO:0004014">
    <property type="term" value="F:adenosylmethionine decarboxylase activity"/>
    <property type="evidence" value="ECO:0007669"/>
    <property type="project" value="UniProtKB-UniRule"/>
</dbReference>
<dbReference type="InterPro" id="IPR030373">
    <property type="entry name" value="PABS_CS"/>
</dbReference>
<comment type="cofactor">
    <cofactor evidence="18">
        <name>pyruvate</name>
        <dbReference type="ChEBI" id="CHEBI:15361"/>
    </cofactor>
    <text evidence="18">Binds 1 pyruvoyl group covalently per subunit.</text>
</comment>
<dbReference type="Gene3D" id="3.30.360.110">
    <property type="entry name" value="S-adenosylmethionine decarboxylase domain"/>
    <property type="match status" value="1"/>
</dbReference>
<dbReference type="InterPro" id="IPR030374">
    <property type="entry name" value="PABS"/>
</dbReference>
<dbReference type="Gene3D" id="2.30.140.10">
    <property type="entry name" value="Spermidine synthase, tetramerisation domain"/>
    <property type="match status" value="1"/>
</dbReference>
<evidence type="ECO:0000256" key="2">
    <source>
        <dbReference type="ARBA" id="ARBA00007867"/>
    </source>
</evidence>
<evidence type="ECO:0000256" key="14">
    <source>
        <dbReference type="ARBA" id="ARBA00048112"/>
    </source>
</evidence>
<feature type="site" description="Cleavage (non-hydrolytic); by autolysis" evidence="18">
    <location>
        <begin position="62"/>
        <end position="63"/>
    </location>
</feature>
<comment type="pathway">
    <text evidence="17">Amine and polyamine biosynthesis; spermidine biosynthesis; spermidine from putrescine: step 1/1.</text>
</comment>
<evidence type="ECO:0000256" key="11">
    <source>
        <dbReference type="ARBA" id="ARBA00023239"/>
    </source>
</evidence>
<evidence type="ECO:0000256" key="5">
    <source>
        <dbReference type="ARBA" id="ARBA00022691"/>
    </source>
</evidence>
<dbReference type="UniPathway" id="UPA00331">
    <property type="reaction ID" value="UER00451"/>
</dbReference>
<keyword evidence="5 18" id="KW-0949">S-adenosyl-L-methionine</keyword>
<evidence type="ECO:0000256" key="4">
    <source>
        <dbReference type="ARBA" id="ARBA00022679"/>
    </source>
</evidence>
<keyword evidence="12 18" id="KW-0704">Schiff base</keyword>
<evidence type="ECO:0000256" key="15">
    <source>
        <dbReference type="ARBA" id="ARBA00056215"/>
    </source>
</evidence>
<accession>A0A6N9NMZ2</accession>
<keyword evidence="4 17" id="KW-0808">Transferase</keyword>
<keyword evidence="8 18" id="KW-0745">Spermidine biosynthesis</keyword>
<feature type="binding site" evidence="17">
    <location>
        <position position="305"/>
    </location>
    <ligand>
        <name>S-methyl-5'-thioadenosine</name>
        <dbReference type="ChEBI" id="CHEBI:17509"/>
    </ligand>
</feature>
<dbReference type="EC" id="4.1.1.50" evidence="18"/>
<feature type="binding site" evidence="17">
    <location>
        <position position="204"/>
    </location>
    <ligand>
        <name>spermidine</name>
        <dbReference type="ChEBI" id="CHEBI:57834"/>
    </ligand>
</feature>
<dbReference type="PROSITE" id="PS51006">
    <property type="entry name" value="PABS_2"/>
    <property type="match status" value="1"/>
</dbReference>
<dbReference type="InterPro" id="IPR035246">
    <property type="entry name" value="Spermidine_synt_N"/>
</dbReference>
<dbReference type="CDD" id="cd02440">
    <property type="entry name" value="AdoMet_MTases"/>
    <property type="match status" value="1"/>
</dbReference>